<dbReference type="GO" id="GO:0006935">
    <property type="term" value="P:chemotaxis"/>
    <property type="evidence" value="ECO:0007669"/>
    <property type="project" value="InterPro"/>
</dbReference>
<sequence>MEENWMSITKKMTLSVTAIVFFSVAVLGITNYFFSYRETLKSAGVELTGCASITTGIETPEYLMQVKAGKLENQSKLEKQVDWIVQHKKIFAEAYILDTQGKLIVADQHARQLGFKRGTQFKLSAAALRQIKSGKTYYTGIYELRGRRVITGYAPVYRTQSTSMASMPGMSQNSGKGAVIAINAIDFDGGIVSARTWEMNKFVILLSVILPLLAAMITMFFVRRLTIPIKKIGRHVEKVAQGDLSLKPLEITAHDELGQLAHDFNGMVAQLQRLIGNVASTSQKITLNSQELIEGSQKAQAATVQSATQLAEANESVTQQSVLTQQANEDLGQMSLQFKAISTHIETAAHQANKTKRLSQAGNTVVKNTIAQMDRIKQNSTELQQLAAGLNEKAKAIDQVMTLINGISKQTNLLALNASIEAARSENTQGQGFTVVSDEIRKLSEQTGQATLEVAEVVTKIQKDAALSVAKTIAGATSVATGITLINQTSASFTQISDKSNETSQHLARLAREILQLHAKMDSIVGEIAHITSFAAGIAANTNKISEAGRQQKETMQEFVTVSAELSQIAAQLLALVNEFKYKKIN</sequence>
<evidence type="ECO:0000256" key="2">
    <source>
        <dbReference type="ARBA" id="ARBA00029447"/>
    </source>
</evidence>
<dbReference type="InterPro" id="IPR004090">
    <property type="entry name" value="Chemotax_Me-accpt_rcpt"/>
</dbReference>
<evidence type="ECO:0000313" key="9">
    <source>
        <dbReference type="Proteomes" id="UP000051166"/>
    </source>
</evidence>
<dbReference type="GO" id="GO:0016020">
    <property type="term" value="C:membrane"/>
    <property type="evidence" value="ECO:0007669"/>
    <property type="project" value="InterPro"/>
</dbReference>
<keyword evidence="9" id="KW-1185">Reference proteome</keyword>
<protein>
    <recommendedName>
        <fullName evidence="10">Methyl-accepting chemotaxis protein</fullName>
    </recommendedName>
</protein>
<evidence type="ECO:0000256" key="4">
    <source>
        <dbReference type="SAM" id="Coils"/>
    </source>
</evidence>
<dbReference type="Pfam" id="PF00672">
    <property type="entry name" value="HAMP"/>
    <property type="match status" value="1"/>
</dbReference>
<accession>A0A0R1UZS1</accession>
<dbReference type="PROSITE" id="PS50885">
    <property type="entry name" value="HAMP"/>
    <property type="match status" value="1"/>
</dbReference>
<evidence type="ECO:0000256" key="5">
    <source>
        <dbReference type="SAM" id="Phobius"/>
    </source>
</evidence>
<evidence type="ECO:0000313" key="8">
    <source>
        <dbReference type="EMBL" id="KRL98832.1"/>
    </source>
</evidence>
<name>A0A0R1UZS1_9LACO</name>
<keyword evidence="5" id="KW-0812">Transmembrane</keyword>
<dbReference type="PANTHER" id="PTHR32089">
    <property type="entry name" value="METHYL-ACCEPTING CHEMOTAXIS PROTEIN MCPB"/>
    <property type="match status" value="1"/>
</dbReference>
<keyword evidence="5" id="KW-0472">Membrane</keyword>
<evidence type="ECO:0000256" key="3">
    <source>
        <dbReference type="PROSITE-ProRule" id="PRU00284"/>
    </source>
</evidence>
<dbReference type="AlphaFoldDB" id="A0A0R1UZS1"/>
<dbReference type="PANTHER" id="PTHR32089:SF112">
    <property type="entry name" value="LYSOZYME-LIKE PROTEIN-RELATED"/>
    <property type="match status" value="1"/>
</dbReference>
<dbReference type="PATRIC" id="fig|1423801.4.peg.654"/>
<feature type="transmembrane region" description="Helical" evidence="5">
    <location>
        <begin position="202"/>
        <end position="222"/>
    </location>
</feature>
<dbReference type="PROSITE" id="PS50111">
    <property type="entry name" value="CHEMOTAXIS_TRANSDUC_2"/>
    <property type="match status" value="1"/>
</dbReference>
<feature type="coiled-coil region" evidence="4">
    <location>
        <begin position="366"/>
        <end position="393"/>
    </location>
</feature>
<dbReference type="SMART" id="SM00304">
    <property type="entry name" value="HAMP"/>
    <property type="match status" value="1"/>
</dbReference>
<dbReference type="OrthoDB" id="9760371at2"/>
<dbReference type="SMART" id="SM00283">
    <property type="entry name" value="MA"/>
    <property type="match status" value="1"/>
</dbReference>
<proteinExistence type="inferred from homology"/>
<dbReference type="STRING" id="1423801.FD50_GL000645"/>
<evidence type="ECO:0000259" key="7">
    <source>
        <dbReference type="PROSITE" id="PS50885"/>
    </source>
</evidence>
<dbReference type="Proteomes" id="UP000051166">
    <property type="component" value="Unassembled WGS sequence"/>
</dbReference>
<comment type="similarity">
    <text evidence="2">Belongs to the methyl-accepting chemotaxis (MCP) protein family.</text>
</comment>
<dbReference type="Pfam" id="PF00015">
    <property type="entry name" value="MCPsignal"/>
    <property type="match status" value="1"/>
</dbReference>
<dbReference type="EMBL" id="AZFQ01000036">
    <property type="protein sequence ID" value="KRL98832.1"/>
    <property type="molecule type" value="Genomic_DNA"/>
</dbReference>
<evidence type="ECO:0000256" key="1">
    <source>
        <dbReference type="ARBA" id="ARBA00023224"/>
    </source>
</evidence>
<evidence type="ECO:0008006" key="10">
    <source>
        <dbReference type="Google" id="ProtNLM"/>
    </source>
</evidence>
<dbReference type="CDD" id="cd06225">
    <property type="entry name" value="HAMP"/>
    <property type="match status" value="1"/>
</dbReference>
<gene>
    <name evidence="8" type="ORF">FD50_GL000645</name>
</gene>
<feature type="domain" description="HAMP" evidence="7">
    <location>
        <begin position="223"/>
        <end position="276"/>
    </location>
</feature>
<comment type="caution">
    <text evidence="8">The sequence shown here is derived from an EMBL/GenBank/DDBJ whole genome shotgun (WGS) entry which is preliminary data.</text>
</comment>
<reference evidence="8 9" key="1">
    <citation type="journal article" date="2015" name="Genome Announc.">
        <title>Expanding the biotechnology potential of lactobacilli through comparative genomics of 213 strains and associated genera.</title>
        <authorList>
            <person name="Sun Z."/>
            <person name="Harris H.M."/>
            <person name="McCann A."/>
            <person name="Guo C."/>
            <person name="Argimon S."/>
            <person name="Zhang W."/>
            <person name="Yang X."/>
            <person name="Jeffery I.B."/>
            <person name="Cooney J.C."/>
            <person name="Kagawa T.F."/>
            <person name="Liu W."/>
            <person name="Song Y."/>
            <person name="Salvetti E."/>
            <person name="Wrobel A."/>
            <person name="Rasinkangas P."/>
            <person name="Parkhill J."/>
            <person name="Rea M.C."/>
            <person name="O'Sullivan O."/>
            <person name="Ritari J."/>
            <person name="Douillard F.P."/>
            <person name="Paul Ross R."/>
            <person name="Yang R."/>
            <person name="Briner A.E."/>
            <person name="Felis G.E."/>
            <person name="de Vos W.M."/>
            <person name="Barrangou R."/>
            <person name="Klaenhammer T.R."/>
            <person name="Caufield P.W."/>
            <person name="Cui Y."/>
            <person name="Zhang H."/>
            <person name="O'Toole P.W."/>
        </authorList>
    </citation>
    <scope>NUCLEOTIDE SEQUENCE [LARGE SCALE GENOMIC DNA]</scope>
    <source>
        <strain evidence="8 9">DSM 16230</strain>
    </source>
</reference>
<dbReference type="Gene3D" id="1.10.287.950">
    <property type="entry name" value="Methyl-accepting chemotaxis protein"/>
    <property type="match status" value="1"/>
</dbReference>
<organism evidence="8 9">
    <name type="scientific">Liquorilactobacillus satsumensis DSM 16230 = JCM 12392</name>
    <dbReference type="NCBI Taxonomy" id="1423801"/>
    <lineage>
        <taxon>Bacteria</taxon>
        <taxon>Bacillati</taxon>
        <taxon>Bacillota</taxon>
        <taxon>Bacilli</taxon>
        <taxon>Lactobacillales</taxon>
        <taxon>Lactobacillaceae</taxon>
        <taxon>Liquorilactobacillus</taxon>
    </lineage>
</organism>
<feature type="domain" description="Methyl-accepting transducer" evidence="6">
    <location>
        <begin position="295"/>
        <end position="532"/>
    </location>
</feature>
<keyword evidence="4" id="KW-0175">Coiled coil</keyword>
<dbReference type="GO" id="GO:0007165">
    <property type="term" value="P:signal transduction"/>
    <property type="evidence" value="ECO:0007669"/>
    <property type="project" value="UniProtKB-KW"/>
</dbReference>
<dbReference type="Gene3D" id="6.10.340.10">
    <property type="match status" value="1"/>
</dbReference>
<dbReference type="PRINTS" id="PR00260">
    <property type="entry name" value="CHEMTRNSDUCR"/>
</dbReference>
<keyword evidence="1 3" id="KW-0807">Transducer</keyword>
<dbReference type="InterPro" id="IPR004089">
    <property type="entry name" value="MCPsignal_dom"/>
</dbReference>
<dbReference type="InterPro" id="IPR003660">
    <property type="entry name" value="HAMP_dom"/>
</dbReference>
<dbReference type="GO" id="GO:0004888">
    <property type="term" value="F:transmembrane signaling receptor activity"/>
    <property type="evidence" value="ECO:0007669"/>
    <property type="project" value="InterPro"/>
</dbReference>
<dbReference type="SUPFAM" id="SSF58104">
    <property type="entry name" value="Methyl-accepting chemotaxis protein (MCP) signaling domain"/>
    <property type="match status" value="1"/>
</dbReference>
<evidence type="ECO:0000259" key="6">
    <source>
        <dbReference type="PROSITE" id="PS50111"/>
    </source>
</evidence>
<keyword evidence="5" id="KW-1133">Transmembrane helix</keyword>
<feature type="transmembrane region" description="Helical" evidence="5">
    <location>
        <begin position="12"/>
        <end position="34"/>
    </location>
</feature>